<evidence type="ECO:0000256" key="8">
    <source>
        <dbReference type="ARBA" id="ARBA00022692"/>
    </source>
</evidence>
<organism evidence="15 16">
    <name type="scientific">Littorina saxatilis</name>
    <dbReference type="NCBI Taxonomy" id="31220"/>
    <lineage>
        <taxon>Eukaryota</taxon>
        <taxon>Metazoa</taxon>
        <taxon>Spiralia</taxon>
        <taxon>Lophotrochozoa</taxon>
        <taxon>Mollusca</taxon>
        <taxon>Gastropoda</taxon>
        <taxon>Caenogastropoda</taxon>
        <taxon>Littorinimorpha</taxon>
        <taxon>Littorinoidea</taxon>
        <taxon>Littorinidae</taxon>
        <taxon>Littorina</taxon>
    </lineage>
</organism>
<evidence type="ECO:0000256" key="5">
    <source>
        <dbReference type="ARBA" id="ARBA00018512"/>
    </source>
</evidence>
<dbReference type="GO" id="GO:0005789">
    <property type="term" value="C:endoplasmic reticulum membrane"/>
    <property type="evidence" value="ECO:0007669"/>
    <property type="project" value="UniProtKB-SubCell"/>
</dbReference>
<feature type="transmembrane region" description="Helical" evidence="14">
    <location>
        <begin position="122"/>
        <end position="143"/>
    </location>
</feature>
<proteinExistence type="inferred from homology"/>
<comment type="catalytic activity">
    <reaction evidence="13">
        <text>an alpha-D-Glc-(1-&gt;3)-alpha-D-Glc-(1-&gt;3)-alpha-D-Man-(1-&gt;2)-alpha-D-Man-(1-&gt;2)-alpha-D-Man-(1-&gt;3)-[alpha-D-Man-(1-&gt;2)-alpha-D-Man-(1-&gt;3)-[alpha-D-Man-(1-&gt;2)-alpha-D-Man-(1-&gt;6)]-alpha-D-Man-(1-&gt;6)]-beta-D-Man-(1-&gt;4)-beta-D-GlcNAc-(1-&gt;4)-alpha-D-GlcNAc-diphospho-di-trans,poly-cis-dolichol + a di-trans,poly-cis-dolichyl beta-D-glucosyl phosphate = a alpha-D-Glc-(1-&gt;2)-alpha-D-Glc-(1-&gt;3)-alpha-D-Glc-(1-&gt;3)-alpha-D-Man-(1-&gt;2)-alpha-D-Man-(1-&gt;2)-alpha-D-Man-(1-&gt;3)-[alpha-D-Man-(1-&gt;2)-alpha-D-Man-(1-&gt;3)-[alpha-D-Man-(1-&gt;2)-alpha-D-Man-(1-&gt;6)]-alpha-D-Man-(1-&gt;6)]-beta-D-Man-(1-&gt;4)-beta-D-GlcNAc-(1-&gt;4)-alpha-D-GlcNAc-diphospho-di-trans,poly-cis-dolichol + a di-trans,poly-cis-dolichyl phosphate + H(+)</text>
        <dbReference type="Rhea" id="RHEA:29543"/>
        <dbReference type="Rhea" id="RHEA-COMP:19498"/>
        <dbReference type="Rhea" id="RHEA-COMP:19502"/>
        <dbReference type="Rhea" id="RHEA-COMP:19512"/>
        <dbReference type="Rhea" id="RHEA-COMP:19522"/>
        <dbReference type="ChEBI" id="CHEBI:15378"/>
        <dbReference type="ChEBI" id="CHEBI:57525"/>
        <dbReference type="ChEBI" id="CHEBI:57683"/>
        <dbReference type="ChEBI" id="CHEBI:132522"/>
        <dbReference type="ChEBI" id="CHEBI:132523"/>
        <dbReference type="EC" id="2.4.1.256"/>
    </reaction>
    <physiologicalReaction direction="left-to-right" evidence="13">
        <dbReference type="Rhea" id="RHEA:29544"/>
    </physiologicalReaction>
</comment>
<keyword evidence="16" id="KW-1185">Reference proteome</keyword>
<evidence type="ECO:0000256" key="4">
    <source>
        <dbReference type="ARBA" id="ARBA00011967"/>
    </source>
</evidence>
<keyword evidence="9" id="KW-0256">Endoplasmic reticulum</keyword>
<name>A0AAN9BAH5_9CAEN</name>
<dbReference type="PANTHER" id="PTHR12989">
    <property type="entry name" value="ALPHA-1,2-GLUCOSYLTRANSFERASE ALG10"/>
    <property type="match status" value="1"/>
</dbReference>
<evidence type="ECO:0000256" key="14">
    <source>
        <dbReference type="PIRNR" id="PIRNR028810"/>
    </source>
</evidence>
<feature type="transmembrane region" description="Helical" evidence="14">
    <location>
        <begin position="283"/>
        <end position="305"/>
    </location>
</feature>
<comment type="similarity">
    <text evidence="3 14">Belongs to the ALG10 glucosyltransferase family.</text>
</comment>
<dbReference type="GO" id="GO:0006488">
    <property type="term" value="P:dolichol-linked oligosaccharide biosynthetic process"/>
    <property type="evidence" value="ECO:0007669"/>
    <property type="project" value="UniProtKB-UniRule"/>
</dbReference>
<accession>A0AAN9BAH5</accession>
<comment type="function">
    <text evidence="12">Dol-P-Glc:Glc(2)Man(9)GlcNAc(2)-PP-Dol alpha-1,2-glucosyltransferase that operates in the biosynthetic pathway of dolichol-linked oligosaccharides, the glycan precursors employed in protein asparagine (N)-glycosylation. The assembly of dolichol-linked oligosaccharides begins on the cytosolic side of the endoplasmic reticulum membrane and finishes in its lumen. The sequential addition of sugars to dolichol pyrophosphate produces dolichol-linked oligosaccharides containing fourteen sugars, including two GlcNAcs, nine mannoses and three glucoses. Once assembled, the oligosaccharide is transferred from the lipid to nascent proteins by oligosaccharyltransferases. In the lumen of the endoplasmic reticulum, adds the third and last glucose residue from dolichyl phosphate glucose (Dol-P-Glc) onto the lipid-linked oligosaccharide intermediate Glc(2)Man(9)GlcNAc(2)-PP-Dol to produce Glc(3)Man(9)GlcNAc(2)-PP-Dol.</text>
</comment>
<dbReference type="GO" id="GO:0106073">
    <property type="term" value="F:dolichyl pyrophosphate Glc2Man9GlcNAc2 alpha-1,2-glucosyltransferase activity"/>
    <property type="evidence" value="ECO:0007669"/>
    <property type="project" value="UniProtKB-UniRule"/>
</dbReference>
<feature type="transmembrane region" description="Helical" evidence="14">
    <location>
        <begin position="430"/>
        <end position="450"/>
    </location>
</feature>
<feature type="transmembrane region" description="Helical" evidence="14">
    <location>
        <begin position="88"/>
        <end position="110"/>
    </location>
</feature>
<evidence type="ECO:0000256" key="3">
    <source>
        <dbReference type="ARBA" id="ARBA00010600"/>
    </source>
</evidence>
<feature type="transmembrane region" description="Helical" evidence="14">
    <location>
        <begin position="182"/>
        <end position="201"/>
    </location>
</feature>
<dbReference type="InterPro" id="IPR016900">
    <property type="entry name" value="Alg10"/>
</dbReference>
<evidence type="ECO:0000256" key="10">
    <source>
        <dbReference type="ARBA" id="ARBA00022989"/>
    </source>
</evidence>
<evidence type="ECO:0000256" key="2">
    <source>
        <dbReference type="ARBA" id="ARBA00004922"/>
    </source>
</evidence>
<evidence type="ECO:0000256" key="13">
    <source>
        <dbReference type="ARBA" id="ARBA00048064"/>
    </source>
</evidence>
<feature type="transmembrane region" description="Helical" evidence="14">
    <location>
        <begin position="6"/>
        <end position="23"/>
    </location>
</feature>
<dbReference type="EMBL" id="JBAMIC010000010">
    <property type="protein sequence ID" value="KAK7101832.1"/>
    <property type="molecule type" value="Genomic_DNA"/>
</dbReference>
<evidence type="ECO:0000256" key="9">
    <source>
        <dbReference type="ARBA" id="ARBA00022824"/>
    </source>
</evidence>
<sequence length="466" mass="54383">MEVNLQTGIAWFLLTSSLFFFLTNNAQSDMYMDEVFHIPQAQQYCNGNFTAWDPMITTLPGLYLSTVTLLFPVALTFNVDMANVCTVAVLRGVNILFSLGNFYVLYLIAYKLHYNKRNNSEVVLTALALATFPVLYFFTFLYYTDPAAVFLALLTYYYVLHAKHEAASLAGVIAILCRQTNVVWLMFGTGVTCGKILVRWYEKKRGERKGDATECKALYKIADLLVRSVWHNPKELLVLALEAVQTIWSYGLVGVGFVAFIILNEGIVVGDRTNHRPCLNFPQLFYFLFVTAFFSCMHMISVPKVKDFLHYCLHQPYRLVVFVVIAVVWISQFTFIHEYNLADNRHYNFYFLSKLVLRNKFFKFLLIPAYYYAYVTAMRLLHHKNVFWKVSFLICVCANMIPQRLVEFRYFILPYLIFRLNMQMPSKSHLMMEVLFYFAINVFTVCMYCYKPIHWPNSGVPQRFIW</sequence>
<dbReference type="Proteomes" id="UP001374579">
    <property type="component" value="Unassembled WGS sequence"/>
</dbReference>
<dbReference type="AlphaFoldDB" id="A0AAN9BAH5"/>
<keyword evidence="10 14" id="KW-1133">Transmembrane helix</keyword>
<gene>
    <name evidence="15" type="ORF">V1264_020156</name>
</gene>
<evidence type="ECO:0000256" key="1">
    <source>
        <dbReference type="ARBA" id="ARBA00004477"/>
    </source>
</evidence>
<evidence type="ECO:0000313" key="15">
    <source>
        <dbReference type="EMBL" id="KAK7101832.1"/>
    </source>
</evidence>
<feature type="transmembrane region" description="Helical" evidence="14">
    <location>
        <begin position="62"/>
        <end position="82"/>
    </location>
</feature>
<dbReference type="EC" id="2.4.1.256" evidence="4 14"/>
<dbReference type="PANTHER" id="PTHR12989:SF10">
    <property type="entry name" value="DOL-P-GLC:GLC(2)MAN(9)GLCNAC(2)-PP-DOL ALPHA-1,2-GLUCOSYLTRANSFERASE-RELATED"/>
    <property type="match status" value="1"/>
</dbReference>
<evidence type="ECO:0000256" key="6">
    <source>
        <dbReference type="ARBA" id="ARBA00022676"/>
    </source>
</evidence>
<keyword evidence="7" id="KW-0808">Transferase</keyword>
<feature type="transmembrane region" description="Helical" evidence="14">
    <location>
        <begin position="236"/>
        <end position="263"/>
    </location>
</feature>
<evidence type="ECO:0000256" key="11">
    <source>
        <dbReference type="ARBA" id="ARBA00023136"/>
    </source>
</evidence>
<comment type="caution">
    <text evidence="15">The sequence shown here is derived from an EMBL/GenBank/DDBJ whole genome shotgun (WGS) entry which is preliminary data.</text>
</comment>
<protein>
    <recommendedName>
        <fullName evidence="5 14">Dol-P-Glc:Glc(2)Man(9)GlcNAc(2)-PP-Dol alpha-1,2-glucosyltransferase</fullName>
        <ecNumber evidence="4 14">2.4.1.256</ecNumber>
    </recommendedName>
</protein>
<keyword evidence="8 14" id="KW-0812">Transmembrane</keyword>
<keyword evidence="11 14" id="KW-0472">Membrane</keyword>
<comment type="caution">
    <text evidence="14">Lacks conserved residue(s) required for the propagation of feature annotation.</text>
</comment>
<dbReference type="Pfam" id="PF04922">
    <property type="entry name" value="DIE2_ALG10"/>
    <property type="match status" value="1"/>
</dbReference>
<comment type="subcellular location">
    <subcellularLocation>
        <location evidence="1">Endoplasmic reticulum membrane</location>
        <topology evidence="1">Multi-pass membrane protein</topology>
    </subcellularLocation>
</comment>
<evidence type="ECO:0000256" key="12">
    <source>
        <dbReference type="ARBA" id="ARBA00044727"/>
    </source>
</evidence>
<dbReference type="PIRSF" id="PIRSF028810">
    <property type="entry name" value="Alpha1_2_glucosyltferase_Alg10"/>
    <property type="match status" value="1"/>
</dbReference>
<keyword evidence="6 14" id="KW-0328">Glycosyltransferase</keyword>
<feature type="transmembrane region" description="Helical" evidence="14">
    <location>
        <begin position="356"/>
        <end position="374"/>
    </location>
</feature>
<evidence type="ECO:0000313" key="16">
    <source>
        <dbReference type="Proteomes" id="UP001374579"/>
    </source>
</evidence>
<evidence type="ECO:0000256" key="7">
    <source>
        <dbReference type="ARBA" id="ARBA00022679"/>
    </source>
</evidence>
<comment type="pathway">
    <text evidence="2">Protein modification; protein glycosylation.</text>
</comment>
<reference evidence="15 16" key="1">
    <citation type="submission" date="2024-02" db="EMBL/GenBank/DDBJ databases">
        <title>Chromosome-scale genome assembly of the rough periwinkle Littorina saxatilis.</title>
        <authorList>
            <person name="De Jode A."/>
            <person name="Faria R."/>
            <person name="Formenti G."/>
            <person name="Sims Y."/>
            <person name="Smith T.P."/>
            <person name="Tracey A."/>
            <person name="Wood J.M.D."/>
            <person name="Zagrodzka Z.B."/>
            <person name="Johannesson K."/>
            <person name="Butlin R.K."/>
            <person name="Leder E.H."/>
        </authorList>
    </citation>
    <scope>NUCLEOTIDE SEQUENCE [LARGE SCALE GENOMIC DNA]</scope>
    <source>
        <strain evidence="15">Snail1</strain>
        <tissue evidence="15">Muscle</tissue>
    </source>
</reference>
<feature type="transmembrane region" description="Helical" evidence="14">
    <location>
        <begin position="317"/>
        <end position="336"/>
    </location>
</feature>